<dbReference type="PANTHER" id="PTHR43356">
    <property type="entry name" value="PHOSPHATE ACETYLTRANSFERASE"/>
    <property type="match status" value="1"/>
</dbReference>
<dbReference type="Proteomes" id="UP000502035">
    <property type="component" value="Chromosome"/>
</dbReference>
<dbReference type="RefSeq" id="WP_166319410.1">
    <property type="nucleotide sequence ID" value="NZ_CP049866.1"/>
</dbReference>
<dbReference type="EMBL" id="CP049866">
    <property type="protein sequence ID" value="QIK76200.1"/>
    <property type="molecule type" value="Genomic_DNA"/>
</dbReference>
<sequence>MKVRVGLADGRDPRVLQAAERLVELGEVTPVLVDHELGDLPHGVDHLVVPAGESGVDYLARTLEHSDLVGGVSGSLTTSAEVVRAGIRNLRSEDLVCGAFAIEHDDGWKTYADCVVVPEPDAAQLAVIAAAAADHHRSLFDEVPRVAMLSFSTGGSAAHPRVALVREATRLLTAARPDLEVVGEVQYDVAIDAAVAARKAPGSTVAGRANVLAFPSLEAANIAYKVAERVGGSRALGSFLLGLSRPWVDLSRGCSIDDIVETVLLIGRQSSAPHPMAAHPVAS</sequence>
<dbReference type="PANTHER" id="PTHR43356:SF1">
    <property type="entry name" value="PHOSPHATE ACETYLTRANSFERASE EUTD"/>
    <property type="match status" value="1"/>
</dbReference>
<evidence type="ECO:0000256" key="1">
    <source>
        <dbReference type="ARBA" id="ARBA00005656"/>
    </source>
</evidence>
<dbReference type="Pfam" id="PF01515">
    <property type="entry name" value="PTA_PTB"/>
    <property type="match status" value="1"/>
</dbReference>
<dbReference type="PIRSF" id="PIRSF000428">
    <property type="entry name" value="P_Ac_trans"/>
    <property type="match status" value="1"/>
</dbReference>
<name>A0A6G7YHE9_9ACTN</name>
<dbReference type="Gene3D" id="3.40.718.10">
    <property type="entry name" value="Isopropylmalate Dehydrogenase"/>
    <property type="match status" value="1"/>
</dbReference>
<evidence type="ECO:0000259" key="4">
    <source>
        <dbReference type="Pfam" id="PF01515"/>
    </source>
</evidence>
<protein>
    <recommendedName>
        <fullName evidence="4">Phosphate acetyl/butaryl transferase domain-containing protein</fullName>
    </recommendedName>
</protein>
<dbReference type="AlphaFoldDB" id="A0A6G7YHE9"/>
<comment type="similarity">
    <text evidence="1">Belongs to the phosphate acetyltransferase and butyryltransferase family.</text>
</comment>
<feature type="domain" description="Phosphate acetyl/butaryl transferase" evidence="4">
    <location>
        <begin position="70"/>
        <end position="265"/>
    </location>
</feature>
<dbReference type="SUPFAM" id="SSF53659">
    <property type="entry name" value="Isocitrate/Isopropylmalate dehydrogenase-like"/>
    <property type="match status" value="1"/>
</dbReference>
<dbReference type="InterPro" id="IPR002505">
    <property type="entry name" value="PTA_PTB"/>
</dbReference>
<gene>
    <name evidence="5" type="ORF">G7071_12930</name>
</gene>
<keyword evidence="6" id="KW-1185">Reference proteome</keyword>
<evidence type="ECO:0000313" key="6">
    <source>
        <dbReference type="Proteomes" id="UP000502035"/>
    </source>
</evidence>
<keyword evidence="2" id="KW-0808">Transferase</keyword>
<evidence type="ECO:0000256" key="2">
    <source>
        <dbReference type="ARBA" id="ARBA00022679"/>
    </source>
</evidence>
<accession>A0A6G7YHE9</accession>
<evidence type="ECO:0000313" key="5">
    <source>
        <dbReference type="EMBL" id="QIK76200.1"/>
    </source>
</evidence>
<keyword evidence="3" id="KW-0012">Acyltransferase</keyword>
<dbReference type="InterPro" id="IPR012147">
    <property type="entry name" value="P_Ac_Bu_trans"/>
</dbReference>
<dbReference type="KEGG" id="npi:G7071_12930"/>
<evidence type="ECO:0000256" key="3">
    <source>
        <dbReference type="ARBA" id="ARBA00023315"/>
    </source>
</evidence>
<dbReference type="GO" id="GO:0016746">
    <property type="term" value="F:acyltransferase activity"/>
    <property type="evidence" value="ECO:0007669"/>
    <property type="project" value="UniProtKB-KW"/>
</dbReference>
<organism evidence="5 6">
    <name type="scientific">Nocardioides piscis</name>
    <dbReference type="NCBI Taxonomy" id="2714938"/>
    <lineage>
        <taxon>Bacteria</taxon>
        <taxon>Bacillati</taxon>
        <taxon>Actinomycetota</taxon>
        <taxon>Actinomycetes</taxon>
        <taxon>Propionibacteriales</taxon>
        <taxon>Nocardioidaceae</taxon>
        <taxon>Nocardioides</taxon>
    </lineage>
</organism>
<reference evidence="5 6" key="1">
    <citation type="submission" date="2020-03" db="EMBL/GenBank/DDBJ databases">
        <title>Nocardioides sp. nov., isolated from fish.</title>
        <authorList>
            <person name="Hyun D.-W."/>
            <person name="Bae J.-W."/>
        </authorList>
    </citation>
    <scope>NUCLEOTIDE SEQUENCE [LARGE SCALE GENOMIC DNA]</scope>
    <source>
        <strain evidence="5 6">HDW12A</strain>
    </source>
</reference>
<dbReference type="InterPro" id="IPR050500">
    <property type="entry name" value="Phos_Acetyltrans/Butyryltrans"/>
</dbReference>
<proteinExistence type="inferred from homology"/>